<comment type="subcellular location">
    <subcellularLocation>
        <location evidence="1">Cell outer membrane</location>
    </subcellularLocation>
</comment>
<dbReference type="GO" id="GO:0009279">
    <property type="term" value="C:cell outer membrane"/>
    <property type="evidence" value="ECO:0007669"/>
    <property type="project" value="UniProtKB-SubCell"/>
</dbReference>
<evidence type="ECO:0000256" key="1">
    <source>
        <dbReference type="ARBA" id="ARBA00004442"/>
    </source>
</evidence>
<dbReference type="Proteomes" id="UP000571554">
    <property type="component" value="Unassembled WGS sequence"/>
</dbReference>
<evidence type="ECO:0000256" key="2">
    <source>
        <dbReference type="ARBA" id="ARBA00022729"/>
    </source>
</evidence>
<dbReference type="EMBL" id="JACHBW010000024">
    <property type="protein sequence ID" value="MBB6106247.1"/>
    <property type="molecule type" value="Genomic_DNA"/>
</dbReference>
<keyword evidence="5" id="KW-1185">Reference proteome</keyword>
<dbReference type="Pfam" id="PF13505">
    <property type="entry name" value="OMP_b-brl"/>
    <property type="match status" value="1"/>
</dbReference>
<keyword evidence="2" id="KW-0732">Signal</keyword>
<sequence>MAAPLGASAPLGSGSLFSGPYAGFKVGANVSNASGAYNKPTHTTVFPGFTLGYGFDVGSLMIGAEAFADLHHGSATFKDGGVDAKIGMPIGQIMPYARVGFTLDWPATRPHWGLGVEYAVTRNLGVAAEWTGDHTNSKNSSWNNNSFTVGMHYYFR</sequence>
<feature type="domain" description="Outer membrane protein beta-barrel" evidence="3">
    <location>
        <begin position="5"/>
        <end position="155"/>
    </location>
</feature>
<comment type="caution">
    <text evidence="4">The sequence shown here is derived from an EMBL/GenBank/DDBJ whole genome shotgun (WGS) entry which is preliminary data.</text>
</comment>
<dbReference type="Gene3D" id="2.40.160.20">
    <property type="match status" value="1"/>
</dbReference>
<evidence type="ECO:0000259" key="3">
    <source>
        <dbReference type="Pfam" id="PF13505"/>
    </source>
</evidence>
<organism evidence="4 5">
    <name type="scientific">Paraburkholderia bannensis</name>
    <dbReference type="NCBI Taxonomy" id="765414"/>
    <lineage>
        <taxon>Bacteria</taxon>
        <taxon>Pseudomonadati</taxon>
        <taxon>Pseudomonadota</taxon>
        <taxon>Betaproteobacteria</taxon>
        <taxon>Burkholderiales</taxon>
        <taxon>Burkholderiaceae</taxon>
        <taxon>Paraburkholderia</taxon>
    </lineage>
</organism>
<reference evidence="4 5" key="1">
    <citation type="submission" date="2020-08" db="EMBL/GenBank/DDBJ databases">
        <title>Above-ground endophytic microbial communities from plants in different locations in the United States.</title>
        <authorList>
            <person name="Frank C."/>
        </authorList>
    </citation>
    <scope>NUCLEOTIDE SEQUENCE [LARGE SCALE GENOMIC DNA]</scope>
    <source>
        <strain evidence="4 5">WP4_2_2</strain>
    </source>
</reference>
<dbReference type="InterPro" id="IPR011250">
    <property type="entry name" value="OMP/PagP_B-barrel"/>
</dbReference>
<accession>A0A7W9U398</accession>
<gene>
    <name evidence="4" type="ORF">F4827_006119</name>
</gene>
<dbReference type="AlphaFoldDB" id="A0A7W9U398"/>
<dbReference type="InterPro" id="IPR027385">
    <property type="entry name" value="Beta-barrel_OMP"/>
</dbReference>
<proteinExistence type="predicted"/>
<protein>
    <submittedName>
        <fullName evidence="4">Outer membrane immunogenic protein</fullName>
    </submittedName>
</protein>
<name>A0A7W9U398_9BURK</name>
<evidence type="ECO:0000313" key="4">
    <source>
        <dbReference type="EMBL" id="MBB6106247.1"/>
    </source>
</evidence>
<dbReference type="SUPFAM" id="SSF56925">
    <property type="entry name" value="OMPA-like"/>
    <property type="match status" value="1"/>
</dbReference>
<evidence type="ECO:0000313" key="5">
    <source>
        <dbReference type="Proteomes" id="UP000571554"/>
    </source>
</evidence>